<dbReference type="InterPro" id="IPR020471">
    <property type="entry name" value="AKR"/>
</dbReference>
<dbReference type="InterPro" id="IPR036812">
    <property type="entry name" value="NAD(P)_OxRdtase_dom_sf"/>
</dbReference>
<evidence type="ECO:0000259" key="2">
    <source>
        <dbReference type="Pfam" id="PF00248"/>
    </source>
</evidence>
<accession>A0A9P7K071</accession>
<dbReference type="Pfam" id="PF00248">
    <property type="entry name" value="Aldo_ket_red"/>
    <property type="match status" value="1"/>
</dbReference>
<dbReference type="SUPFAM" id="SSF51430">
    <property type="entry name" value="NAD(P)-linked oxidoreductase"/>
    <property type="match status" value="1"/>
</dbReference>
<dbReference type="AlphaFoldDB" id="A0A9P7K071"/>
<comment type="caution">
    <text evidence="3">The sequence shown here is derived from an EMBL/GenBank/DDBJ whole genome shotgun (WGS) entry which is preliminary data.</text>
</comment>
<feature type="domain" description="NADP-dependent oxidoreductase" evidence="2">
    <location>
        <begin position="61"/>
        <end position="382"/>
    </location>
</feature>
<name>A0A9P7K071_9AGAM</name>
<sequence length="413" mass="46371">MVVHFDDPDPLYPLPPLNEIPDDDADKPNDTYKLVTHMLDISALVLTLDYQTTTSNGFPAVIFGTATFSRIYNDAHHISGVTPLRAARLALRYGMNVFDTAPFYGDSEIILGNALRALRREFPRDSYTLVTKVGRYPTEFDYAPEAIESSIARSLRRLHTSYFDIVYLHDVEFIADEKLARRGGNHVDALGEEREQYGLDESQEGEAYTEKDHKVLSAVKKLFELRDERGVIKRVGISGFPLPTLLRIAILIQKRLGKPVDLVMSYCHLTLQNSTLEQFKSAFGARAGVKQVIAASPIAMALLRPSRSLDWHPAPLEVREAAQRAAQLSQEWDAPETGLPDLALQYTFARAREIGVPVAVGLSTLEEVHASVKAWHEVDAEGFTTKEEWVARVKTVQDLFRDVQMLDYSWATP</sequence>
<keyword evidence="4" id="KW-1185">Reference proteome</keyword>
<reference evidence="3" key="1">
    <citation type="journal article" date="2020" name="New Phytol.">
        <title>Comparative genomics reveals dynamic genome evolution in host specialist ectomycorrhizal fungi.</title>
        <authorList>
            <person name="Lofgren L.A."/>
            <person name="Nguyen N.H."/>
            <person name="Vilgalys R."/>
            <person name="Ruytinx J."/>
            <person name="Liao H.L."/>
            <person name="Branco S."/>
            <person name="Kuo A."/>
            <person name="LaButti K."/>
            <person name="Lipzen A."/>
            <person name="Andreopoulos W."/>
            <person name="Pangilinan J."/>
            <person name="Riley R."/>
            <person name="Hundley H."/>
            <person name="Na H."/>
            <person name="Barry K."/>
            <person name="Grigoriev I.V."/>
            <person name="Stajich J.E."/>
            <person name="Kennedy P.G."/>
        </authorList>
    </citation>
    <scope>NUCLEOTIDE SEQUENCE</scope>
    <source>
        <strain evidence="3">FC423</strain>
    </source>
</reference>
<organism evidence="3 4">
    <name type="scientific">Suillus discolor</name>
    <dbReference type="NCBI Taxonomy" id="1912936"/>
    <lineage>
        <taxon>Eukaryota</taxon>
        <taxon>Fungi</taxon>
        <taxon>Dikarya</taxon>
        <taxon>Basidiomycota</taxon>
        <taxon>Agaricomycotina</taxon>
        <taxon>Agaricomycetes</taxon>
        <taxon>Agaricomycetidae</taxon>
        <taxon>Boletales</taxon>
        <taxon>Suillineae</taxon>
        <taxon>Suillaceae</taxon>
        <taxon>Suillus</taxon>
    </lineage>
</organism>
<proteinExistence type="predicted"/>
<dbReference type="RefSeq" id="XP_041299246.1">
    <property type="nucleotide sequence ID" value="XM_041430762.1"/>
</dbReference>
<dbReference type="Gene3D" id="3.20.20.100">
    <property type="entry name" value="NADP-dependent oxidoreductase domain"/>
    <property type="match status" value="1"/>
</dbReference>
<evidence type="ECO:0000313" key="4">
    <source>
        <dbReference type="Proteomes" id="UP000823399"/>
    </source>
</evidence>
<dbReference type="EMBL" id="JABBWM010000003">
    <property type="protein sequence ID" value="KAG2119137.1"/>
    <property type="molecule type" value="Genomic_DNA"/>
</dbReference>
<dbReference type="Proteomes" id="UP000823399">
    <property type="component" value="Unassembled WGS sequence"/>
</dbReference>
<feature type="region of interest" description="Disordered" evidence="1">
    <location>
        <begin position="1"/>
        <end position="26"/>
    </location>
</feature>
<evidence type="ECO:0000256" key="1">
    <source>
        <dbReference type="SAM" id="MobiDB-lite"/>
    </source>
</evidence>
<dbReference type="GO" id="GO:0070485">
    <property type="term" value="P:dehydro-D-arabinono-1,4-lactone biosynthetic process"/>
    <property type="evidence" value="ECO:0007669"/>
    <property type="project" value="TreeGrafter"/>
</dbReference>
<dbReference type="GO" id="GO:0045290">
    <property type="term" value="F:D-arabinose 1-dehydrogenase [NAD(P)+] activity"/>
    <property type="evidence" value="ECO:0007669"/>
    <property type="project" value="TreeGrafter"/>
</dbReference>
<gene>
    <name evidence="3" type="ORF">F5147DRAFT_565632</name>
</gene>
<evidence type="ECO:0000313" key="3">
    <source>
        <dbReference type="EMBL" id="KAG2119137.1"/>
    </source>
</evidence>
<dbReference type="GO" id="GO:0005829">
    <property type="term" value="C:cytosol"/>
    <property type="evidence" value="ECO:0007669"/>
    <property type="project" value="TreeGrafter"/>
</dbReference>
<dbReference type="OrthoDB" id="5286008at2759"/>
<dbReference type="GeneID" id="64693021"/>
<dbReference type="PANTHER" id="PTHR42686">
    <property type="entry name" value="GH17980P-RELATED"/>
    <property type="match status" value="1"/>
</dbReference>
<dbReference type="InterPro" id="IPR023210">
    <property type="entry name" value="NADP_OxRdtase_dom"/>
</dbReference>
<protein>
    <submittedName>
        <fullName evidence="3">Aldo/keto reductase family-domain-containing protein</fullName>
    </submittedName>
</protein>
<dbReference type="PANTHER" id="PTHR42686:SF1">
    <property type="entry name" value="GH17980P-RELATED"/>
    <property type="match status" value="1"/>
</dbReference>